<evidence type="ECO:0008006" key="4">
    <source>
        <dbReference type="Google" id="ProtNLM"/>
    </source>
</evidence>
<dbReference type="PANTHER" id="PTHR35997">
    <property type="entry name" value="COTTON FIBER PROTEIN-RELATED"/>
    <property type="match status" value="1"/>
</dbReference>
<dbReference type="Pfam" id="PF05553">
    <property type="entry name" value="DUF761"/>
    <property type="match status" value="1"/>
</dbReference>
<keyword evidence="3" id="KW-1185">Reference proteome</keyword>
<keyword evidence="1" id="KW-0812">Transmembrane</keyword>
<protein>
    <recommendedName>
        <fullName evidence="4">DUF4408 domain-containing protein</fullName>
    </recommendedName>
</protein>
<dbReference type="AlphaFoldDB" id="A0A4S4DBW0"/>
<keyword evidence="1" id="KW-1133">Transmembrane helix</keyword>
<feature type="transmembrane region" description="Helical" evidence="1">
    <location>
        <begin position="35"/>
        <end position="54"/>
    </location>
</feature>
<sequence length="231" mass="27071">MRYHFGLSFLSIFIYISIFYIFNLSPFSLINTTKFWFLVSNSLILIIAADFGAFSSRKEADFYEVYAKNSQANSIPSLESQYWEIVKTSIPPQKEENSQQSQEKNKKVCVAVVPKSKSLENELKVIVKDDPNQSNERLRKKMSEFTPKADNHEACSEKKNEAKYVRSVSCKDFPVKNIENKNILRRTESEKHEPDEEENEFVTMSNEELNRRVEEFIQRFNRQIRLQAAQN</sequence>
<evidence type="ECO:0000313" key="2">
    <source>
        <dbReference type="EMBL" id="THF99613.1"/>
    </source>
</evidence>
<dbReference type="Proteomes" id="UP000306102">
    <property type="component" value="Unassembled WGS sequence"/>
</dbReference>
<dbReference type="PANTHER" id="PTHR35997:SF6">
    <property type="entry name" value="COTTON FIBER PROTEIN"/>
    <property type="match status" value="1"/>
</dbReference>
<organism evidence="2 3">
    <name type="scientific">Camellia sinensis var. sinensis</name>
    <name type="common">China tea</name>
    <dbReference type="NCBI Taxonomy" id="542762"/>
    <lineage>
        <taxon>Eukaryota</taxon>
        <taxon>Viridiplantae</taxon>
        <taxon>Streptophyta</taxon>
        <taxon>Embryophyta</taxon>
        <taxon>Tracheophyta</taxon>
        <taxon>Spermatophyta</taxon>
        <taxon>Magnoliopsida</taxon>
        <taxon>eudicotyledons</taxon>
        <taxon>Gunneridae</taxon>
        <taxon>Pentapetalae</taxon>
        <taxon>asterids</taxon>
        <taxon>Ericales</taxon>
        <taxon>Theaceae</taxon>
        <taxon>Camellia</taxon>
    </lineage>
</organism>
<evidence type="ECO:0000256" key="1">
    <source>
        <dbReference type="SAM" id="Phobius"/>
    </source>
</evidence>
<gene>
    <name evidence="2" type="ORF">TEA_004058</name>
</gene>
<reference evidence="2 3" key="1">
    <citation type="journal article" date="2018" name="Proc. Natl. Acad. Sci. U.S.A.">
        <title>Draft genome sequence of Camellia sinensis var. sinensis provides insights into the evolution of the tea genome and tea quality.</title>
        <authorList>
            <person name="Wei C."/>
            <person name="Yang H."/>
            <person name="Wang S."/>
            <person name="Zhao J."/>
            <person name="Liu C."/>
            <person name="Gao L."/>
            <person name="Xia E."/>
            <person name="Lu Y."/>
            <person name="Tai Y."/>
            <person name="She G."/>
            <person name="Sun J."/>
            <person name="Cao H."/>
            <person name="Tong W."/>
            <person name="Gao Q."/>
            <person name="Li Y."/>
            <person name="Deng W."/>
            <person name="Jiang X."/>
            <person name="Wang W."/>
            <person name="Chen Q."/>
            <person name="Zhang S."/>
            <person name="Li H."/>
            <person name="Wu J."/>
            <person name="Wang P."/>
            <person name="Li P."/>
            <person name="Shi C."/>
            <person name="Zheng F."/>
            <person name="Jian J."/>
            <person name="Huang B."/>
            <person name="Shan D."/>
            <person name="Shi M."/>
            <person name="Fang C."/>
            <person name="Yue Y."/>
            <person name="Li F."/>
            <person name="Li D."/>
            <person name="Wei S."/>
            <person name="Han B."/>
            <person name="Jiang C."/>
            <person name="Yin Y."/>
            <person name="Xia T."/>
            <person name="Zhang Z."/>
            <person name="Bennetzen J.L."/>
            <person name="Zhao S."/>
            <person name="Wan X."/>
        </authorList>
    </citation>
    <scope>NUCLEOTIDE SEQUENCE [LARGE SCALE GENOMIC DNA]</scope>
    <source>
        <strain evidence="3">cv. Shuchazao</strain>
        <tissue evidence="2">Leaf</tissue>
    </source>
</reference>
<dbReference type="InterPro" id="IPR008480">
    <property type="entry name" value="DUF761_pln"/>
</dbReference>
<accession>A0A4S4DBW0</accession>
<keyword evidence="1" id="KW-0472">Membrane</keyword>
<name>A0A4S4DBW0_CAMSN</name>
<feature type="transmembrane region" description="Helical" evidence="1">
    <location>
        <begin position="7"/>
        <end position="29"/>
    </location>
</feature>
<comment type="caution">
    <text evidence="2">The sequence shown here is derived from an EMBL/GenBank/DDBJ whole genome shotgun (WGS) entry which is preliminary data.</text>
</comment>
<proteinExistence type="predicted"/>
<dbReference type="EMBL" id="SDRB02011907">
    <property type="protein sequence ID" value="THF99613.1"/>
    <property type="molecule type" value="Genomic_DNA"/>
</dbReference>
<evidence type="ECO:0000313" key="3">
    <source>
        <dbReference type="Proteomes" id="UP000306102"/>
    </source>
</evidence>